<organism evidence="2 3">
    <name type="scientific">Athelia psychrophila</name>
    <dbReference type="NCBI Taxonomy" id="1759441"/>
    <lineage>
        <taxon>Eukaryota</taxon>
        <taxon>Fungi</taxon>
        <taxon>Dikarya</taxon>
        <taxon>Basidiomycota</taxon>
        <taxon>Agaricomycotina</taxon>
        <taxon>Agaricomycetes</taxon>
        <taxon>Agaricomycetidae</taxon>
        <taxon>Atheliales</taxon>
        <taxon>Atheliaceae</taxon>
        <taxon>Athelia</taxon>
    </lineage>
</organism>
<gene>
    <name evidence="2" type="ORF">FIBSPDRAFT_968329</name>
</gene>
<evidence type="ECO:0000313" key="2">
    <source>
        <dbReference type="EMBL" id="KZP04203.1"/>
    </source>
</evidence>
<feature type="transmembrane region" description="Helical" evidence="1">
    <location>
        <begin position="29"/>
        <end position="50"/>
    </location>
</feature>
<keyword evidence="1" id="KW-1133">Transmembrane helix</keyword>
<dbReference type="AlphaFoldDB" id="A0A167UR56"/>
<keyword evidence="1" id="KW-0472">Membrane</keyword>
<keyword evidence="1" id="KW-0812">Transmembrane</keyword>
<protein>
    <submittedName>
        <fullName evidence="2">Uncharacterized protein</fullName>
    </submittedName>
</protein>
<name>A0A167UR56_9AGAM</name>
<dbReference type="EMBL" id="KV417947">
    <property type="protein sequence ID" value="KZP04203.1"/>
    <property type="molecule type" value="Genomic_DNA"/>
</dbReference>
<evidence type="ECO:0000313" key="3">
    <source>
        <dbReference type="Proteomes" id="UP000076532"/>
    </source>
</evidence>
<dbReference type="Proteomes" id="UP000076532">
    <property type="component" value="Unassembled WGS sequence"/>
</dbReference>
<proteinExistence type="predicted"/>
<reference evidence="2 3" key="1">
    <citation type="journal article" date="2016" name="Mol. Biol. Evol.">
        <title>Comparative Genomics of Early-Diverging Mushroom-Forming Fungi Provides Insights into the Origins of Lignocellulose Decay Capabilities.</title>
        <authorList>
            <person name="Nagy L.G."/>
            <person name="Riley R."/>
            <person name="Tritt A."/>
            <person name="Adam C."/>
            <person name="Daum C."/>
            <person name="Floudas D."/>
            <person name="Sun H."/>
            <person name="Yadav J.S."/>
            <person name="Pangilinan J."/>
            <person name="Larsson K.H."/>
            <person name="Matsuura K."/>
            <person name="Barry K."/>
            <person name="Labutti K."/>
            <person name="Kuo R."/>
            <person name="Ohm R.A."/>
            <person name="Bhattacharya S.S."/>
            <person name="Shirouzu T."/>
            <person name="Yoshinaga Y."/>
            <person name="Martin F.M."/>
            <person name="Grigoriev I.V."/>
            <person name="Hibbett D.S."/>
        </authorList>
    </citation>
    <scope>NUCLEOTIDE SEQUENCE [LARGE SCALE GENOMIC DNA]</scope>
    <source>
        <strain evidence="2 3">CBS 109695</strain>
    </source>
</reference>
<accession>A0A167UR56</accession>
<sequence>MVVGSRRVVSWVFAANACSDCRTLSICFIGFVMTVSFIGSVISFVGWLSTMLDDLTRESRAWRWRMRFSRQAFGSWIRVVSRSRF</sequence>
<keyword evidence="3" id="KW-1185">Reference proteome</keyword>
<evidence type="ECO:0000256" key="1">
    <source>
        <dbReference type="SAM" id="Phobius"/>
    </source>
</evidence>